<sequence length="37" mass="4269">MSKSLKLPQINRGYSFPLLGQVKVVGFHCCQYHVFRS</sequence>
<reference evidence="1" key="1">
    <citation type="submission" date="2014-05" db="EMBL/GenBank/DDBJ databases">
        <authorList>
            <person name="Chronopoulou M."/>
        </authorList>
    </citation>
    <scope>NUCLEOTIDE SEQUENCE</scope>
    <source>
        <tissue evidence="1">Whole organism</tissue>
    </source>
</reference>
<evidence type="ECO:0000313" key="1">
    <source>
        <dbReference type="EMBL" id="CDW45553.1"/>
    </source>
</evidence>
<protein>
    <submittedName>
        <fullName evidence="1">Uncharacterized protein</fullName>
    </submittedName>
</protein>
<name>A0A0K2V4T5_LEPSM</name>
<dbReference type="EMBL" id="HACA01028192">
    <property type="protein sequence ID" value="CDW45553.1"/>
    <property type="molecule type" value="Transcribed_RNA"/>
</dbReference>
<dbReference type="AlphaFoldDB" id="A0A0K2V4T5"/>
<accession>A0A0K2V4T5</accession>
<organism evidence="1">
    <name type="scientific">Lepeophtheirus salmonis</name>
    <name type="common">Salmon louse</name>
    <name type="synonym">Caligus salmonis</name>
    <dbReference type="NCBI Taxonomy" id="72036"/>
    <lineage>
        <taxon>Eukaryota</taxon>
        <taxon>Metazoa</taxon>
        <taxon>Ecdysozoa</taxon>
        <taxon>Arthropoda</taxon>
        <taxon>Crustacea</taxon>
        <taxon>Multicrustacea</taxon>
        <taxon>Hexanauplia</taxon>
        <taxon>Copepoda</taxon>
        <taxon>Siphonostomatoida</taxon>
        <taxon>Caligidae</taxon>
        <taxon>Lepeophtheirus</taxon>
    </lineage>
</organism>
<proteinExistence type="predicted"/>